<dbReference type="Proteomes" id="UP000436822">
    <property type="component" value="Unassembled WGS sequence"/>
</dbReference>
<comment type="caution">
    <text evidence="1">The sequence shown here is derived from an EMBL/GenBank/DDBJ whole genome shotgun (WGS) entry which is preliminary data.</text>
</comment>
<evidence type="ECO:0000313" key="1">
    <source>
        <dbReference type="EMBL" id="GFE63118.1"/>
    </source>
</evidence>
<name>A0A6N6JCR1_9RHOB</name>
<dbReference type="EMBL" id="BLJE01000001">
    <property type="protein sequence ID" value="GFE63118.1"/>
    <property type="molecule type" value="Genomic_DNA"/>
</dbReference>
<protein>
    <submittedName>
        <fullName evidence="1">Uncharacterized protein</fullName>
    </submittedName>
</protein>
<dbReference type="AlphaFoldDB" id="A0A6N6JCR1"/>
<proteinExistence type="predicted"/>
<reference evidence="1 2" key="1">
    <citation type="submission" date="2019-12" db="EMBL/GenBank/DDBJ databases">
        <title>Litoreibacter badius sp. nov., a novel bacteriochlorophyll a-containing bacterium in the genus Litoreibacter.</title>
        <authorList>
            <person name="Kanamuro M."/>
            <person name="Takabe Y."/>
            <person name="Mori K."/>
            <person name="Takaichi S."/>
            <person name="Hanada S."/>
        </authorList>
    </citation>
    <scope>NUCLEOTIDE SEQUENCE [LARGE SCALE GENOMIC DNA]</scope>
    <source>
        <strain evidence="1 2">K6</strain>
    </source>
</reference>
<evidence type="ECO:0000313" key="2">
    <source>
        <dbReference type="Proteomes" id="UP000436822"/>
    </source>
</evidence>
<sequence>MTLGEELVEACNLVVCDLAKDPCQPGLRVDVFELGGLDGTVALTLLVGKILAFEVAHSA</sequence>
<gene>
    <name evidence="1" type="ORF">KIN_01920</name>
</gene>
<keyword evidence="2" id="KW-1185">Reference proteome</keyword>
<accession>A0A6N6JCR1</accession>
<organism evidence="1 2">
    <name type="scientific">Litoreibacter roseus</name>
    <dbReference type="NCBI Taxonomy" id="2601869"/>
    <lineage>
        <taxon>Bacteria</taxon>
        <taxon>Pseudomonadati</taxon>
        <taxon>Pseudomonadota</taxon>
        <taxon>Alphaproteobacteria</taxon>
        <taxon>Rhodobacterales</taxon>
        <taxon>Roseobacteraceae</taxon>
        <taxon>Litoreibacter</taxon>
    </lineage>
</organism>